<feature type="compositionally biased region" description="Basic and acidic residues" evidence="1">
    <location>
        <begin position="382"/>
        <end position="392"/>
    </location>
</feature>
<reference evidence="2" key="1">
    <citation type="submission" date="2022-08" db="EMBL/GenBank/DDBJ databases">
        <authorList>
            <consortium name="DOE Joint Genome Institute"/>
            <person name="Min B."/>
            <person name="Riley R."/>
            <person name="Sierra-Patev S."/>
            <person name="Naranjo-Ortiz M."/>
            <person name="Looney B."/>
            <person name="Konkel Z."/>
            <person name="Slot J.C."/>
            <person name="Sakamoto Y."/>
            <person name="Steenwyk J.L."/>
            <person name="Rokas A."/>
            <person name="Carro J."/>
            <person name="Camarero S."/>
            <person name="Ferreira P."/>
            <person name="Molpeceres G."/>
            <person name="Ruiz-Duenas F.J."/>
            <person name="Serrano A."/>
            <person name="Henrissat B."/>
            <person name="Drula E."/>
            <person name="Hughes K.W."/>
            <person name="Mata J.L."/>
            <person name="Ishikawa N.K."/>
            <person name="Vargas-Isla R."/>
            <person name="Ushijima S."/>
            <person name="Smith C.A."/>
            <person name="Ahrendt S."/>
            <person name="Andreopoulos W."/>
            <person name="He G."/>
            <person name="Labutti K."/>
            <person name="Lipzen A."/>
            <person name="Ng V."/>
            <person name="Sandor L."/>
            <person name="Barry K."/>
            <person name="Martinez A.T."/>
            <person name="Xiao Y."/>
            <person name="Gibbons J.G."/>
            <person name="Terashima K."/>
            <person name="Hibbett D.S."/>
            <person name="Grigoriev I.V."/>
        </authorList>
    </citation>
    <scope>NUCLEOTIDE SEQUENCE</scope>
    <source>
        <strain evidence="2">Sp2 HRB7682 ss15</strain>
    </source>
</reference>
<feature type="region of interest" description="Disordered" evidence="1">
    <location>
        <begin position="371"/>
        <end position="402"/>
    </location>
</feature>
<protein>
    <recommendedName>
        <fullName evidence="4">PWWP domain-containing protein</fullName>
    </recommendedName>
</protein>
<reference evidence="2" key="2">
    <citation type="journal article" date="2023" name="Proc. Natl. Acad. Sci. U.S.A.">
        <title>A global phylogenomic analysis of the shiitake genus Lentinula.</title>
        <authorList>
            <person name="Sierra-Patev S."/>
            <person name="Min B."/>
            <person name="Naranjo-Ortiz M."/>
            <person name="Looney B."/>
            <person name="Konkel Z."/>
            <person name="Slot J.C."/>
            <person name="Sakamoto Y."/>
            <person name="Steenwyk J.L."/>
            <person name="Rokas A."/>
            <person name="Carro J."/>
            <person name="Camarero S."/>
            <person name="Ferreira P."/>
            <person name="Molpeceres G."/>
            <person name="Ruiz-Duenas F.J."/>
            <person name="Serrano A."/>
            <person name="Henrissat B."/>
            <person name="Drula E."/>
            <person name="Hughes K.W."/>
            <person name="Mata J.L."/>
            <person name="Ishikawa N.K."/>
            <person name="Vargas-Isla R."/>
            <person name="Ushijima S."/>
            <person name="Smith C.A."/>
            <person name="Donoghue J."/>
            <person name="Ahrendt S."/>
            <person name="Andreopoulos W."/>
            <person name="He G."/>
            <person name="LaButti K."/>
            <person name="Lipzen A."/>
            <person name="Ng V."/>
            <person name="Riley R."/>
            <person name="Sandor L."/>
            <person name="Barry K."/>
            <person name="Martinez A.T."/>
            <person name="Xiao Y."/>
            <person name="Gibbons J.G."/>
            <person name="Terashima K."/>
            <person name="Grigoriev I.V."/>
            <person name="Hibbett D."/>
        </authorList>
    </citation>
    <scope>NUCLEOTIDE SEQUENCE</scope>
    <source>
        <strain evidence="2">Sp2 HRB7682 ss15</strain>
    </source>
</reference>
<evidence type="ECO:0000256" key="1">
    <source>
        <dbReference type="SAM" id="MobiDB-lite"/>
    </source>
</evidence>
<dbReference type="EMBL" id="JANVFS010000078">
    <property type="protein sequence ID" value="KAJ4463264.1"/>
    <property type="molecule type" value="Genomic_DNA"/>
</dbReference>
<organism evidence="2 3">
    <name type="scientific">Lentinula lateritia</name>
    <dbReference type="NCBI Taxonomy" id="40482"/>
    <lineage>
        <taxon>Eukaryota</taxon>
        <taxon>Fungi</taxon>
        <taxon>Dikarya</taxon>
        <taxon>Basidiomycota</taxon>
        <taxon>Agaricomycotina</taxon>
        <taxon>Agaricomycetes</taxon>
        <taxon>Agaricomycetidae</taxon>
        <taxon>Agaricales</taxon>
        <taxon>Marasmiineae</taxon>
        <taxon>Omphalotaceae</taxon>
        <taxon>Lentinula</taxon>
    </lineage>
</organism>
<name>A0A9W9DD63_9AGAR</name>
<sequence length="744" mass="82527">MFVQGQLVLVRDGQHPLWPAIVKRIASDGQVSAEIIWGKDNYEYTFAPTRDNLKTLTEEKIEKMLKAKATTNKARDKKRDLITARKYLHETSGTVNATGEVKASLKVNTKVNGGGDIEADGFKYTKGVDEANSYELKNVATGLSKKGRTELSTGHAAQSNVGRVVEENGHGQEDIVTGISTKGGTELSTVHATKLDAGRDNNDISPVVEEANSHGLEDIATGLSTKGRADLSTTHAGQSNVGRVVEENGHELEDVVAGFSTKGGTELSTVRASELDAGRDNNDISPVVEEANSHGLEDIATGLSTKGRADLSTTHAGQSNVGRVVEENGHELEDVVAGFSTKGGTELSTVRATELDAGRDNNNVSLIRPPLSQIAENSRGLSDSDLRDDPAQKNKRRKLESRVKDEPVIELHRATRRCNAPREIEPPLQRYKSTPELDLSIPHVKFFYDEIKQRGDLAEFLRCRTYDSHNQSLEEALVVDRFLMEVVRRTEEVLYLGRKIHADERNILIGHSSSWVFRARERLSTENGGNKSAPGTRRKRRDIGIRRIGEEKDTEYDNEDILSVVHGAYRALCFHFLFPALTPLILLLVANSPSIFTVNGYRKFGWDLSRETRLSKPLKARSPAGVSREDISICSRWLRSWGEHSRRQAPPQARRFLVESVRALTWFGFFDFYYAVLKFDHLDLGNALKGDNRARVKVEDLALVRRTGGLNLRTPKNSPLFVLPPLHRLSLPSNPALTLPTFLQ</sequence>
<feature type="region of interest" description="Disordered" evidence="1">
    <location>
        <begin position="525"/>
        <end position="544"/>
    </location>
</feature>
<accession>A0A9W9DD63</accession>
<evidence type="ECO:0000313" key="3">
    <source>
        <dbReference type="Proteomes" id="UP001150238"/>
    </source>
</evidence>
<dbReference type="Proteomes" id="UP001150238">
    <property type="component" value="Unassembled WGS sequence"/>
</dbReference>
<gene>
    <name evidence="2" type="ORF">C8J55DRAFT_494475</name>
</gene>
<evidence type="ECO:0008006" key="4">
    <source>
        <dbReference type="Google" id="ProtNLM"/>
    </source>
</evidence>
<dbReference type="AlphaFoldDB" id="A0A9W9DD63"/>
<proteinExistence type="predicted"/>
<comment type="caution">
    <text evidence="2">The sequence shown here is derived from an EMBL/GenBank/DDBJ whole genome shotgun (WGS) entry which is preliminary data.</text>
</comment>
<evidence type="ECO:0000313" key="2">
    <source>
        <dbReference type="EMBL" id="KAJ4463264.1"/>
    </source>
</evidence>